<dbReference type="Pfam" id="PF00107">
    <property type="entry name" value="ADH_zinc_N"/>
    <property type="match status" value="1"/>
</dbReference>
<name>A0A2S8A987_9FLAO</name>
<evidence type="ECO:0000259" key="3">
    <source>
        <dbReference type="SMART" id="SM00829"/>
    </source>
</evidence>
<dbReference type="InterPro" id="IPR011032">
    <property type="entry name" value="GroES-like_sf"/>
</dbReference>
<dbReference type="GO" id="GO:0003960">
    <property type="term" value="F:quinone reductase (NADPH) activity"/>
    <property type="evidence" value="ECO:0007669"/>
    <property type="project" value="TreeGrafter"/>
</dbReference>
<dbReference type="InterPro" id="IPR013154">
    <property type="entry name" value="ADH-like_N"/>
</dbReference>
<gene>
    <name evidence="4" type="ORF">C4S77_08635</name>
</gene>
<dbReference type="InterPro" id="IPR036291">
    <property type="entry name" value="NAD(P)-bd_dom_sf"/>
</dbReference>
<organism evidence="4 5">
    <name type="scientific">Apibacter adventoris</name>
    <dbReference type="NCBI Taxonomy" id="1679466"/>
    <lineage>
        <taxon>Bacteria</taxon>
        <taxon>Pseudomonadati</taxon>
        <taxon>Bacteroidota</taxon>
        <taxon>Flavobacteriia</taxon>
        <taxon>Flavobacteriales</taxon>
        <taxon>Weeksellaceae</taxon>
        <taxon>Apibacter</taxon>
    </lineage>
</organism>
<dbReference type="InterPro" id="IPR013149">
    <property type="entry name" value="ADH-like_C"/>
</dbReference>
<dbReference type="SUPFAM" id="SSF51735">
    <property type="entry name" value="NAD(P)-binding Rossmann-fold domains"/>
    <property type="match status" value="1"/>
</dbReference>
<dbReference type="SUPFAM" id="SSF50129">
    <property type="entry name" value="GroES-like"/>
    <property type="match status" value="1"/>
</dbReference>
<dbReference type="SMART" id="SM00829">
    <property type="entry name" value="PKS_ER"/>
    <property type="match status" value="1"/>
</dbReference>
<dbReference type="GO" id="GO:0005829">
    <property type="term" value="C:cytosol"/>
    <property type="evidence" value="ECO:0007669"/>
    <property type="project" value="TreeGrafter"/>
</dbReference>
<keyword evidence="5" id="KW-1185">Reference proteome</keyword>
<keyword evidence="1" id="KW-0521">NADP</keyword>
<accession>A0A2S8A987</accession>
<evidence type="ECO:0000256" key="1">
    <source>
        <dbReference type="ARBA" id="ARBA00022857"/>
    </source>
</evidence>
<dbReference type="GO" id="GO:0070402">
    <property type="term" value="F:NADPH binding"/>
    <property type="evidence" value="ECO:0007669"/>
    <property type="project" value="TreeGrafter"/>
</dbReference>
<evidence type="ECO:0000313" key="4">
    <source>
        <dbReference type="EMBL" id="PQL91137.1"/>
    </source>
</evidence>
<dbReference type="Gene3D" id="3.90.180.10">
    <property type="entry name" value="Medium-chain alcohol dehydrogenases, catalytic domain"/>
    <property type="match status" value="1"/>
</dbReference>
<dbReference type="Pfam" id="PF08240">
    <property type="entry name" value="ADH_N"/>
    <property type="match status" value="1"/>
</dbReference>
<feature type="domain" description="Enoyl reductase (ER)" evidence="3">
    <location>
        <begin position="15"/>
        <end position="327"/>
    </location>
</feature>
<evidence type="ECO:0000313" key="5">
    <source>
        <dbReference type="Proteomes" id="UP000238042"/>
    </source>
</evidence>
<sequence>MGKMKMNSWQWQKKGEPENLVLKESNIPELGKDEILIQNTFIGLNPVDWKLIENGHPDWEINHIPGVDGTGIVIKVGDNMEHLQLGSRVCYHTDLSKAGSFSTHTIVKGNSIMTIPNNLNDAAAAAFPCPSLTAIQAFQKIPSLLNKIVLVSGAGGSVGYFLTQLLLESGAKVYVTAGKLHHQEFLKMGVLKALDYKDKDWKKEMKKSLQGNLFDVVFDMVSGAHAAGLLDLISYYGHMVAIQDRIKENLLSPFTTCVSLHEIALGAFHKYASQQQIAHLMQNGEKLLCKIRTGILKQREFKITTFDSLPQHLAEMKKNNLSTKYLVKI</sequence>
<dbReference type="AlphaFoldDB" id="A0A2S8A987"/>
<proteinExistence type="predicted"/>
<dbReference type="InterPro" id="IPR020843">
    <property type="entry name" value="ER"/>
</dbReference>
<dbReference type="PANTHER" id="PTHR48106:SF13">
    <property type="entry name" value="QUINONE OXIDOREDUCTASE-RELATED"/>
    <property type="match status" value="1"/>
</dbReference>
<protein>
    <submittedName>
        <fullName evidence="4">Alcohol dehydrogenase</fullName>
    </submittedName>
</protein>
<evidence type="ECO:0000256" key="2">
    <source>
        <dbReference type="ARBA" id="ARBA00023002"/>
    </source>
</evidence>
<dbReference type="OrthoDB" id="9805663at2"/>
<dbReference type="PANTHER" id="PTHR48106">
    <property type="entry name" value="QUINONE OXIDOREDUCTASE PIG3-RELATED"/>
    <property type="match status" value="1"/>
</dbReference>
<dbReference type="GO" id="GO:0035925">
    <property type="term" value="F:mRNA 3'-UTR AU-rich region binding"/>
    <property type="evidence" value="ECO:0007669"/>
    <property type="project" value="TreeGrafter"/>
</dbReference>
<dbReference type="Proteomes" id="UP000238042">
    <property type="component" value="Unassembled WGS sequence"/>
</dbReference>
<keyword evidence="2" id="KW-0560">Oxidoreductase</keyword>
<dbReference type="EMBL" id="PSZM01000042">
    <property type="protein sequence ID" value="PQL91137.1"/>
    <property type="molecule type" value="Genomic_DNA"/>
</dbReference>
<dbReference type="Gene3D" id="3.40.50.720">
    <property type="entry name" value="NAD(P)-binding Rossmann-like Domain"/>
    <property type="match status" value="1"/>
</dbReference>
<reference evidence="4 5" key="1">
    <citation type="submission" date="2018-02" db="EMBL/GenBank/DDBJ databases">
        <title>Genome sequences of Apibacter spp., gut symbionts of Asian honey bees.</title>
        <authorList>
            <person name="Kwong W.K."/>
            <person name="Steele M.I."/>
            <person name="Moran N.A."/>
        </authorList>
    </citation>
    <scope>NUCLEOTIDE SEQUENCE [LARGE SCALE GENOMIC DNA]</scope>
    <source>
        <strain evidence="5">wkB301</strain>
    </source>
</reference>
<comment type="caution">
    <text evidence="4">The sequence shown here is derived from an EMBL/GenBank/DDBJ whole genome shotgun (WGS) entry which is preliminary data.</text>
</comment>